<evidence type="ECO:0000256" key="1">
    <source>
        <dbReference type="SAM" id="MobiDB-lite"/>
    </source>
</evidence>
<dbReference type="OrthoDB" id="8249012at2759"/>
<dbReference type="PANTHER" id="PTHR21521">
    <property type="entry name" value="AMUN, ISOFORM A"/>
    <property type="match status" value="1"/>
</dbReference>
<proteinExistence type="predicted"/>
<dbReference type="Proteomes" id="UP000572817">
    <property type="component" value="Unassembled WGS sequence"/>
</dbReference>
<sequence length="299" mass="32649">MPPHPLTPIAIPSSAFLAALHRYPSLVPAPLRDLDHARYTTVPAALASRRRDSPSSFSLTAAELVTLVEWKLKHGTFRPTLLALVRQNSAESVETATATAFAELGEDVPRALKTLTGLRGVGPATASLLLSCAEPARVPFFGDEVFRWVFWEDEEVKGKGKGWGRKIGYTEKEYRELVGRVKAVVERVNGWGVEEELGIGEALAVEKVAWVLGKEGVDCGKGLVEGGGEEVKVEGKGRKREADNEGQAETKKVKKEREEKSGDVGQRETLTKRGKTQVQKAAAEDAPRRQTRSSTRKKA</sequence>
<dbReference type="SUPFAM" id="SSF48150">
    <property type="entry name" value="DNA-glycosylase"/>
    <property type="match status" value="1"/>
</dbReference>
<gene>
    <name evidence="2" type="ORF">GTA08_BOTSDO01049</name>
</gene>
<dbReference type="GO" id="GO:0003824">
    <property type="term" value="F:catalytic activity"/>
    <property type="evidence" value="ECO:0007669"/>
    <property type="project" value="InterPro"/>
</dbReference>
<evidence type="ECO:0000313" key="3">
    <source>
        <dbReference type="Proteomes" id="UP000572817"/>
    </source>
</evidence>
<dbReference type="EMBL" id="WWBZ02000001">
    <property type="protein sequence ID" value="KAF4313242.1"/>
    <property type="molecule type" value="Genomic_DNA"/>
</dbReference>
<comment type="caution">
    <text evidence="2">The sequence shown here is derived from an EMBL/GenBank/DDBJ whole genome shotgun (WGS) entry which is preliminary data.</text>
</comment>
<feature type="region of interest" description="Disordered" evidence="1">
    <location>
        <begin position="230"/>
        <end position="299"/>
    </location>
</feature>
<keyword evidence="3" id="KW-1185">Reference proteome</keyword>
<organism evidence="2 3">
    <name type="scientific">Botryosphaeria dothidea</name>
    <dbReference type="NCBI Taxonomy" id="55169"/>
    <lineage>
        <taxon>Eukaryota</taxon>
        <taxon>Fungi</taxon>
        <taxon>Dikarya</taxon>
        <taxon>Ascomycota</taxon>
        <taxon>Pezizomycotina</taxon>
        <taxon>Dothideomycetes</taxon>
        <taxon>Dothideomycetes incertae sedis</taxon>
        <taxon>Botryosphaeriales</taxon>
        <taxon>Botryosphaeriaceae</taxon>
        <taxon>Botryosphaeria</taxon>
    </lineage>
</organism>
<dbReference type="GO" id="GO:0006281">
    <property type="term" value="P:DNA repair"/>
    <property type="evidence" value="ECO:0007669"/>
    <property type="project" value="InterPro"/>
</dbReference>
<protein>
    <submittedName>
        <fullName evidence="2">Uncharacterized protein</fullName>
    </submittedName>
</protein>
<feature type="compositionally biased region" description="Basic and acidic residues" evidence="1">
    <location>
        <begin position="230"/>
        <end position="271"/>
    </location>
</feature>
<dbReference type="PANTHER" id="PTHR21521:SF0">
    <property type="entry name" value="AMUN, ISOFORM A"/>
    <property type="match status" value="1"/>
</dbReference>
<feature type="compositionally biased region" description="Basic residues" evidence="1">
    <location>
        <begin position="289"/>
        <end position="299"/>
    </location>
</feature>
<reference evidence="2" key="1">
    <citation type="submission" date="2020-04" db="EMBL/GenBank/DDBJ databases">
        <title>Genome Assembly and Annotation of Botryosphaeria dothidea sdau 11-99, a Latent Pathogen of Apple Fruit Ring Rot in China.</title>
        <authorList>
            <person name="Yu C."/>
            <person name="Diao Y."/>
            <person name="Lu Q."/>
            <person name="Zhao J."/>
            <person name="Cui S."/>
            <person name="Peng C."/>
            <person name="He B."/>
            <person name="Liu H."/>
        </authorList>
    </citation>
    <scope>NUCLEOTIDE SEQUENCE [LARGE SCALE GENOMIC DNA]</scope>
    <source>
        <strain evidence="2">Sdau11-99</strain>
    </source>
</reference>
<dbReference type="InterPro" id="IPR011257">
    <property type="entry name" value="DNA_glycosylase"/>
</dbReference>
<name>A0A8H4NFL1_9PEZI</name>
<evidence type="ECO:0000313" key="2">
    <source>
        <dbReference type="EMBL" id="KAF4313242.1"/>
    </source>
</evidence>
<dbReference type="AlphaFoldDB" id="A0A8H4NFL1"/>
<accession>A0A8H4NFL1</accession>